<keyword evidence="3 6" id="KW-0489">Methyltransferase</keyword>
<organism evidence="7 8">
    <name type="scientific">Campylobacter pinnipediorum subsp. pinnipediorum</name>
    <dbReference type="NCBI Taxonomy" id="1660067"/>
    <lineage>
        <taxon>Bacteria</taxon>
        <taxon>Pseudomonadati</taxon>
        <taxon>Campylobacterota</taxon>
        <taxon>Epsilonproteobacteria</taxon>
        <taxon>Campylobacterales</taxon>
        <taxon>Campylobacteraceae</taxon>
        <taxon>Campylobacter</taxon>
    </lineage>
</organism>
<dbReference type="GO" id="GO:0005829">
    <property type="term" value="C:cytosol"/>
    <property type="evidence" value="ECO:0007669"/>
    <property type="project" value="TreeGrafter"/>
</dbReference>
<evidence type="ECO:0000256" key="4">
    <source>
        <dbReference type="ARBA" id="ARBA00022679"/>
    </source>
</evidence>
<feature type="binding site" evidence="6">
    <location>
        <position position="60"/>
    </location>
    <ligand>
        <name>S-adenosyl-L-methionine</name>
        <dbReference type="ChEBI" id="CHEBI:59789"/>
    </ligand>
</feature>
<dbReference type="HAMAP" id="MF_00074">
    <property type="entry name" value="16SrRNA_methyltr_G"/>
    <property type="match status" value="1"/>
</dbReference>
<dbReference type="InterPro" id="IPR029063">
    <property type="entry name" value="SAM-dependent_MTases_sf"/>
</dbReference>
<gene>
    <name evidence="6" type="primary">rsmG</name>
    <name evidence="7" type="ORF">BFG04_00025</name>
</gene>
<dbReference type="Gene3D" id="3.40.50.150">
    <property type="entry name" value="Vaccinia Virus protein VP39"/>
    <property type="match status" value="1"/>
</dbReference>
<accession>A0AAX0LCQ3</accession>
<dbReference type="SUPFAM" id="SSF53335">
    <property type="entry name" value="S-adenosyl-L-methionine-dependent methyltransferases"/>
    <property type="match status" value="1"/>
</dbReference>
<reference evidence="7 8" key="1">
    <citation type="submission" date="2016-08" db="EMBL/GenBank/DDBJ databases">
        <title>Campylobacter species from sea mammals.</title>
        <authorList>
            <person name="Gilbert M.J."/>
            <person name="Byrne B.A."/>
            <person name="Zomer A.L."/>
            <person name="Wagenaar J.A."/>
        </authorList>
    </citation>
    <scope>NUCLEOTIDE SEQUENCE [LARGE SCALE GENOMIC DNA]</scope>
    <source>
        <strain evidence="7 8">1105248</strain>
    </source>
</reference>
<dbReference type="Proteomes" id="UP000189728">
    <property type="component" value="Unassembled WGS sequence"/>
</dbReference>
<evidence type="ECO:0000256" key="5">
    <source>
        <dbReference type="ARBA" id="ARBA00022691"/>
    </source>
</evidence>
<evidence type="ECO:0000256" key="1">
    <source>
        <dbReference type="ARBA" id="ARBA00022490"/>
    </source>
</evidence>
<keyword evidence="5 6" id="KW-0949">S-adenosyl-L-methionine</keyword>
<dbReference type="AlphaFoldDB" id="A0AAX0LCQ3"/>
<dbReference type="EMBL" id="MCRK01000012">
    <property type="protein sequence ID" value="OPA81572.1"/>
    <property type="molecule type" value="Genomic_DNA"/>
</dbReference>
<feature type="binding site" evidence="6">
    <location>
        <position position="55"/>
    </location>
    <ligand>
        <name>S-adenosyl-L-methionine</name>
        <dbReference type="ChEBI" id="CHEBI:59789"/>
    </ligand>
</feature>
<evidence type="ECO:0000256" key="2">
    <source>
        <dbReference type="ARBA" id="ARBA00022552"/>
    </source>
</evidence>
<proteinExistence type="inferred from homology"/>
<comment type="caution">
    <text evidence="6">Lacks conserved residue(s) required for the propagation of feature annotation.</text>
</comment>
<dbReference type="PIRSF" id="PIRSF003078">
    <property type="entry name" value="GidB"/>
    <property type="match status" value="1"/>
</dbReference>
<dbReference type="GO" id="GO:0070043">
    <property type="term" value="F:rRNA (guanine-N7-)-methyltransferase activity"/>
    <property type="evidence" value="ECO:0007669"/>
    <property type="project" value="UniProtKB-UniRule"/>
</dbReference>
<sequence length="175" mass="20129">MSNFEENVDKFSEILKQFNKIHSLTNYKDIKNQVKDSIAPLEFLDINPKIAIDIGSGAGFPAIFLAMKMQECQWHLFEPNLKKSSFLSYAKINLGLKNITIHSKKIQESEQFKADLITSRALMKTKDLIQICDGFYDENTKFMLYKGSSVVDELDGLEAKIYNDKNRNYIIMSVK</sequence>
<feature type="binding site" evidence="6">
    <location>
        <position position="120"/>
    </location>
    <ligand>
        <name>S-adenosyl-L-methionine</name>
        <dbReference type="ChEBI" id="CHEBI:59789"/>
    </ligand>
</feature>
<dbReference type="RefSeq" id="WP_078388005.1">
    <property type="nucleotide sequence ID" value="NZ_CP012547.1"/>
</dbReference>
<comment type="caution">
    <text evidence="7">The sequence shown here is derived from an EMBL/GenBank/DDBJ whole genome shotgun (WGS) entry which is preliminary data.</text>
</comment>
<feature type="binding site" evidence="6">
    <location>
        <begin position="106"/>
        <end position="107"/>
    </location>
    <ligand>
        <name>S-adenosyl-L-methionine</name>
        <dbReference type="ChEBI" id="CHEBI:59789"/>
    </ligand>
</feature>
<dbReference type="InterPro" id="IPR003682">
    <property type="entry name" value="rRNA_ssu_MeTfrase_G"/>
</dbReference>
<dbReference type="PANTHER" id="PTHR31760">
    <property type="entry name" value="S-ADENOSYL-L-METHIONINE-DEPENDENT METHYLTRANSFERASES SUPERFAMILY PROTEIN"/>
    <property type="match status" value="1"/>
</dbReference>
<evidence type="ECO:0000313" key="8">
    <source>
        <dbReference type="Proteomes" id="UP000189728"/>
    </source>
</evidence>
<dbReference type="Pfam" id="PF02527">
    <property type="entry name" value="GidB"/>
    <property type="match status" value="1"/>
</dbReference>
<evidence type="ECO:0000256" key="3">
    <source>
        <dbReference type="ARBA" id="ARBA00022603"/>
    </source>
</evidence>
<evidence type="ECO:0000313" key="7">
    <source>
        <dbReference type="EMBL" id="OPA81572.1"/>
    </source>
</evidence>
<dbReference type="NCBIfam" id="TIGR00138">
    <property type="entry name" value="rsmG_gidB"/>
    <property type="match status" value="1"/>
</dbReference>
<keyword evidence="1 6" id="KW-0963">Cytoplasm</keyword>
<dbReference type="PANTHER" id="PTHR31760:SF0">
    <property type="entry name" value="S-ADENOSYL-L-METHIONINE-DEPENDENT METHYLTRANSFERASES SUPERFAMILY PROTEIN"/>
    <property type="match status" value="1"/>
</dbReference>
<comment type="subcellular location">
    <subcellularLocation>
        <location evidence="6">Cytoplasm</location>
    </subcellularLocation>
</comment>
<keyword evidence="2 6" id="KW-0698">rRNA processing</keyword>
<keyword evidence="4 6" id="KW-0808">Transferase</keyword>
<evidence type="ECO:0000256" key="6">
    <source>
        <dbReference type="HAMAP-Rule" id="MF_00074"/>
    </source>
</evidence>
<name>A0AAX0LCQ3_9BACT</name>
<comment type="function">
    <text evidence="6">Specifically methylates the N7 position of a guanine in 16S rRNA.</text>
</comment>
<protein>
    <recommendedName>
        <fullName evidence="6">Ribosomal RNA small subunit methyltransferase G</fullName>
        <ecNumber evidence="6">2.1.1.-</ecNumber>
    </recommendedName>
    <alternativeName>
        <fullName evidence="6">16S rRNA 7-methylguanosine methyltransferase</fullName>
        <shortName evidence="6">16S rRNA m7G methyltransferase</shortName>
    </alternativeName>
</protein>
<comment type="similarity">
    <text evidence="6">Belongs to the methyltransferase superfamily. RNA methyltransferase RsmG family.</text>
</comment>
<dbReference type="EC" id="2.1.1.-" evidence="6"/>